<protein>
    <submittedName>
        <fullName evidence="1">Uncharacterized protein</fullName>
    </submittedName>
</protein>
<accession>A0A524RML1</accession>
<evidence type="ECO:0000313" key="1">
    <source>
        <dbReference type="EMBL" id="TGG90923.1"/>
    </source>
</evidence>
<reference evidence="1 2" key="1">
    <citation type="journal article" date="2019" name="mSystems">
        <title>Life at home and on the roam: Genomic adaptions reflect the dual lifestyle of an intracellular, facultative symbiont.</title>
        <authorList>
            <person name="Burgsdorf I."/>
        </authorList>
    </citation>
    <scope>NUCLEOTIDE SEQUENCE [LARGE SCALE GENOMIC DNA]</scope>
    <source>
        <strain evidence="1">277cV</strain>
    </source>
</reference>
<proteinExistence type="predicted"/>
<dbReference type="Proteomes" id="UP000317990">
    <property type="component" value="Unassembled WGS sequence"/>
</dbReference>
<name>A0A524RML1_9CHRO</name>
<dbReference type="AlphaFoldDB" id="A0A524RML1"/>
<sequence length="70" mass="8173">MSMHERFQASLLGELVCTDDQARRQELLELLQAGADNEDEVEYLFQAACRKERERQHGQIPTRAEDRQDP</sequence>
<comment type="caution">
    <text evidence="1">The sequence shown here is derived from an EMBL/GenBank/DDBJ whole genome shotgun (WGS) entry which is preliminary data.</text>
</comment>
<gene>
    <name evidence="1" type="ORF">ERJ67_09480</name>
</gene>
<organism evidence="1 2">
    <name type="scientific">Aphanocapsa feldmannii 277cV</name>
    <dbReference type="NCBI Taxonomy" id="2507553"/>
    <lineage>
        <taxon>Bacteria</taxon>
        <taxon>Bacillati</taxon>
        <taxon>Cyanobacteriota</taxon>
        <taxon>Cyanophyceae</taxon>
        <taxon>Oscillatoriophycideae</taxon>
        <taxon>Chroococcales</taxon>
        <taxon>Microcystaceae</taxon>
        <taxon>Aphanocapsa</taxon>
    </lineage>
</organism>
<dbReference type="EMBL" id="SRMO01000084">
    <property type="protein sequence ID" value="TGG90923.1"/>
    <property type="molecule type" value="Genomic_DNA"/>
</dbReference>
<evidence type="ECO:0000313" key="2">
    <source>
        <dbReference type="Proteomes" id="UP000317990"/>
    </source>
</evidence>